<keyword evidence="7 10" id="KW-0472">Membrane</keyword>
<dbReference type="Pfam" id="PF01436">
    <property type="entry name" value="NHL"/>
    <property type="match status" value="1"/>
</dbReference>
<keyword evidence="8" id="KW-0325">Glycoprotein</keyword>
<dbReference type="PANTHER" id="PTHR13412:SF0">
    <property type="entry name" value="T-CELL IMMUNOMODULATORY PROTEIN"/>
    <property type="match status" value="1"/>
</dbReference>
<dbReference type="PANTHER" id="PTHR13412">
    <property type="entry name" value="T-CELL IMMUNOMODULATORY PROTEIN HOMOLOG"/>
    <property type="match status" value="1"/>
</dbReference>
<dbReference type="InterPro" id="IPR057089">
    <property type="entry name" value="C2_TIP"/>
</dbReference>
<keyword evidence="4" id="KW-0732">Signal</keyword>
<feature type="transmembrane region" description="Helical" evidence="10">
    <location>
        <begin position="863"/>
        <end position="885"/>
    </location>
</feature>
<gene>
    <name evidence="13" type="ORF">BYL167_LOCUS7352</name>
</gene>
<dbReference type="Gene3D" id="3.40.50.880">
    <property type="match status" value="1"/>
</dbReference>
<dbReference type="CDD" id="cd05819">
    <property type="entry name" value="NHL"/>
    <property type="match status" value="1"/>
</dbReference>
<dbReference type="GO" id="GO:0005886">
    <property type="term" value="C:plasma membrane"/>
    <property type="evidence" value="ECO:0007669"/>
    <property type="project" value="TreeGrafter"/>
</dbReference>
<evidence type="ECO:0000259" key="11">
    <source>
        <dbReference type="Pfam" id="PF09825"/>
    </source>
</evidence>
<dbReference type="EMBL" id="CAJOBH010001898">
    <property type="protein sequence ID" value="CAF3879196.1"/>
    <property type="molecule type" value="Genomic_DNA"/>
</dbReference>
<dbReference type="InterPro" id="IPR001258">
    <property type="entry name" value="NHL_repeat"/>
</dbReference>
<dbReference type="Pfam" id="PF13517">
    <property type="entry name" value="FG-GAP_3"/>
    <property type="match status" value="1"/>
</dbReference>
<feature type="repeat" description="NHL" evidence="9">
    <location>
        <begin position="157"/>
        <end position="188"/>
    </location>
</feature>
<dbReference type="InterPro" id="IPR028994">
    <property type="entry name" value="Integrin_alpha_N"/>
</dbReference>
<evidence type="ECO:0000256" key="4">
    <source>
        <dbReference type="ARBA" id="ARBA00022729"/>
    </source>
</evidence>
<dbReference type="SUPFAM" id="SSF63825">
    <property type="entry name" value="YWTD domain"/>
    <property type="match status" value="1"/>
</dbReference>
<keyword evidence="6 10" id="KW-1133">Transmembrane helix</keyword>
<feature type="domain" description="Biotin-protein ligase N-terminal" evidence="11">
    <location>
        <begin position="234"/>
        <end position="325"/>
    </location>
</feature>
<feature type="domain" description="T-cell immunomodulatory protein TIP C2" evidence="12">
    <location>
        <begin position="753"/>
        <end position="857"/>
    </location>
</feature>
<dbReference type="InterPro" id="IPR011042">
    <property type="entry name" value="6-blade_b-propeller_TolB-like"/>
</dbReference>
<dbReference type="Proteomes" id="UP000681967">
    <property type="component" value="Unassembled WGS sequence"/>
</dbReference>
<accession>A0A8S2L002</accession>
<evidence type="ECO:0000256" key="8">
    <source>
        <dbReference type="ARBA" id="ARBA00023180"/>
    </source>
</evidence>
<evidence type="ECO:0000256" key="6">
    <source>
        <dbReference type="ARBA" id="ARBA00022989"/>
    </source>
</evidence>
<evidence type="ECO:0000259" key="12">
    <source>
        <dbReference type="Pfam" id="PF23122"/>
    </source>
</evidence>
<reference evidence="13" key="1">
    <citation type="submission" date="2021-02" db="EMBL/GenBank/DDBJ databases">
        <authorList>
            <person name="Nowell W R."/>
        </authorList>
    </citation>
    <scope>NUCLEOTIDE SEQUENCE</scope>
</reference>
<evidence type="ECO:0000256" key="7">
    <source>
        <dbReference type="ARBA" id="ARBA00023136"/>
    </source>
</evidence>
<evidence type="ECO:0000256" key="1">
    <source>
        <dbReference type="ARBA" id="ARBA00004479"/>
    </source>
</evidence>
<dbReference type="InterPro" id="IPR024881">
    <property type="entry name" value="Tip"/>
</dbReference>
<dbReference type="InterPro" id="IPR013517">
    <property type="entry name" value="FG-GAP"/>
</dbReference>
<dbReference type="InterPro" id="IPR029062">
    <property type="entry name" value="Class_I_gatase-like"/>
</dbReference>
<dbReference type="InterPro" id="IPR019197">
    <property type="entry name" value="Biotin-prot_ligase_N"/>
</dbReference>
<dbReference type="Gene3D" id="2.120.10.30">
    <property type="entry name" value="TolB, C-terminal domain"/>
    <property type="match status" value="1"/>
</dbReference>
<dbReference type="AlphaFoldDB" id="A0A8S2L002"/>
<dbReference type="Pfam" id="PF09825">
    <property type="entry name" value="BPL_N"/>
    <property type="match status" value="1"/>
</dbReference>
<dbReference type="PROSITE" id="PS51125">
    <property type="entry name" value="NHL"/>
    <property type="match status" value="1"/>
</dbReference>
<evidence type="ECO:0000256" key="3">
    <source>
        <dbReference type="ARBA" id="ARBA00022692"/>
    </source>
</evidence>
<evidence type="ECO:0000256" key="10">
    <source>
        <dbReference type="SAM" id="Phobius"/>
    </source>
</evidence>
<keyword evidence="3 10" id="KW-0812">Transmembrane</keyword>
<organism evidence="13 14">
    <name type="scientific">Rotaria magnacalcarata</name>
    <dbReference type="NCBI Taxonomy" id="392030"/>
    <lineage>
        <taxon>Eukaryota</taxon>
        <taxon>Metazoa</taxon>
        <taxon>Spiralia</taxon>
        <taxon>Gnathifera</taxon>
        <taxon>Rotifera</taxon>
        <taxon>Eurotatoria</taxon>
        <taxon>Bdelloidea</taxon>
        <taxon>Philodinida</taxon>
        <taxon>Philodinidae</taxon>
        <taxon>Rotaria</taxon>
    </lineage>
</organism>
<evidence type="ECO:0000256" key="5">
    <source>
        <dbReference type="ARBA" id="ARBA00022737"/>
    </source>
</evidence>
<comment type="similarity">
    <text evidence="2">Belongs to the TIP family.</text>
</comment>
<comment type="caution">
    <text evidence="13">The sequence shown here is derived from an EMBL/GenBank/DDBJ whole genome shotgun (WGS) entry which is preliminary data.</text>
</comment>
<comment type="subcellular location">
    <subcellularLocation>
        <location evidence="1">Membrane</location>
        <topology evidence="1">Single-pass type I membrane protein</topology>
    </subcellularLocation>
</comment>
<evidence type="ECO:0000313" key="13">
    <source>
        <dbReference type="EMBL" id="CAF3879196.1"/>
    </source>
</evidence>
<protein>
    <submittedName>
        <fullName evidence="13">Uncharacterized protein</fullName>
    </submittedName>
</protein>
<keyword evidence="5" id="KW-0677">Repeat</keyword>
<evidence type="ECO:0000256" key="2">
    <source>
        <dbReference type="ARBA" id="ARBA00006496"/>
    </source>
</evidence>
<proteinExistence type="inferred from homology"/>
<evidence type="ECO:0000256" key="9">
    <source>
        <dbReference type="PROSITE-ProRule" id="PRU00504"/>
    </source>
</evidence>
<dbReference type="SUPFAM" id="SSF69318">
    <property type="entry name" value="Integrin alpha N-terminal domain"/>
    <property type="match status" value="1"/>
</dbReference>
<dbReference type="Pfam" id="PF23122">
    <property type="entry name" value="C2_ITFG1"/>
    <property type="match status" value="1"/>
</dbReference>
<sequence length="909" mass="101333">MNGEVVVGGNGRGNGLHQLNRSTDVLIDKESDSLIICEYGNPRVVRWFRRSGKTQGEILIDSIHCRGLAMDDQRYLYASDVEKDEVRRYQLGEKNGTLVAGGNGLSQLKERRHLFVDQQQNVYVSDERNHRVMKWTKGAKEGIVVAGGQGRRNALTQLWTPAGLFVDTLGTLYVADSNNHRVMHWTQGAKQDTVIVGGNGQGAGANQFNSLDGLSFDRHASLLELGTLALPIALIYRGPAACHGCSETIADRLRSKYQIIYVGPKEQLDVNKDTLSMAQLYVQPGGGDLDETWPHVRRYASPLRDYVRNGGRYLGTCLGAYLAGTLPGFDLLPGKGQTDQYITSKGAVITSEIDTVVPLYWRGILRHVYFQDGTRLMIDRTAAPAEILAVYTNGEIAAAVQNNGKGRVGMVGPHPEADENDMNYENTFRYLLIICFIIHAINGQTKTITKENVFVEHFSNNKKYAIDDCIPLAFGDFNADKIVDIFCRNTKANSIVVMLNDDRSPTSKVQYIANITGIIYDALAADFDGDSKLDLFIIYKTESDESFYSGGFLWGDRIKLSDLQPIPYSFQTIPTTLDANGDSYVELLGMISNDQINFKPACLTFKNRTVYNVETLNNVDDLFPSSTQATVDLNHDLVADLFLTINHNNKPKFRLYELPITKMTLIVEYDPPDDVAICHLSTFADIDLLVLQGSSKQNFKLIGFQNSLFQDVHFIKVMVLSTFSCDTCSHQRKLVGKFLSEAIIASTKFLFQPYGNDQPGQSIKMETITILDGIKDNWIQLSAVQMSQSGQLTLELPYVIIGLGATPNFVEKITVAIPPNSQSNQLIRTYTQMIPNSQIVVVPSPLTNPEKWHSKLFITPSRMILHTGIALSVTLVVLSGVLAILQYREKIEDDRERKVQSQRFHYDAL</sequence>
<evidence type="ECO:0000313" key="14">
    <source>
        <dbReference type="Proteomes" id="UP000681967"/>
    </source>
</evidence>
<name>A0A8S2L002_9BILA</name>
<dbReference type="SUPFAM" id="SSF52317">
    <property type="entry name" value="Class I glutamine amidotransferase-like"/>
    <property type="match status" value="1"/>
</dbReference>